<dbReference type="InterPro" id="IPR043128">
    <property type="entry name" value="Rev_trsase/Diguanyl_cyclase"/>
</dbReference>
<evidence type="ECO:0000313" key="3">
    <source>
        <dbReference type="EMBL" id="MCX8997388.1"/>
    </source>
</evidence>
<sequence length="741" mass="80621">MEFRNSLRLVLAGSLLSLASVVAVVFYLMDAISDGANQQDYTRSYRAVEVAIETERTKMASLISDNAVWNDAVRQSYGSENRSWLGETWGVSTGLDIYTIFLLLDEHDRTIVSYDRGEESALTLEDLVGDGKAAFLGDLPRDGTAFEAAADFFRTQRGIMVLGAGPIVPGDDSVAIPGARARLLVFGKIIDPETIAAIAEKIVVSDLHLRNTVPAEPEWSHAPVDNRAGEAVAYAVWHDLRPGDIARKAVELPTMIVIAALVGTTLWLILTAWRAGSELRKREKQASIAARRDALTGLANRYSFHERLEASLAERDNRSSLLFIDLDGFKLINDMRGHRVGDILLKQVADRLREACAAPGMAIGRLGGDEFAVLIPNDDSRQARAFAADLVRVLSMPFDLGGDSNVRIGASIGIALAPRHAKDGETLLSRADIALYAAKEAGKGTFRLFLPDMEAKIQDRMRLEAQLRTALQDRVGLFVFYQSIIDIGTGRVTAREALLRWCHEERGWISPGEFVPVAEQSGLIDPLGLFVLRRACHDAAQWDDGARVAVNVSAGQLGKGTLAPAVLEALVRSGLPPDRLEIEVTETALLHDEKDSIGDLRRLRDMGVRVALDDFGTGYSSLAHLRAFPFDKIKIDGTFVRDAVDRPDCAAVVRAIADLGKCLHVTTVAEGVETQAQLDRVTEEGCSEAQGYLFSRPVPSEADMALVDELNRALGFLKPAETASRTAFGGIGPLRCDQAVS</sequence>
<dbReference type="EMBL" id="JANFPI010000003">
    <property type="protein sequence ID" value="MCX8997388.1"/>
    <property type="molecule type" value="Genomic_DNA"/>
</dbReference>
<dbReference type="PROSITE" id="PS50883">
    <property type="entry name" value="EAL"/>
    <property type="match status" value="1"/>
</dbReference>
<dbReference type="AlphaFoldDB" id="A0AAE3SV60"/>
<dbReference type="CDD" id="cd01949">
    <property type="entry name" value="GGDEF"/>
    <property type="match status" value="1"/>
</dbReference>
<dbReference type="Pfam" id="PF05228">
    <property type="entry name" value="CHASE4"/>
    <property type="match status" value="1"/>
</dbReference>
<dbReference type="SMART" id="SM00052">
    <property type="entry name" value="EAL"/>
    <property type="match status" value="1"/>
</dbReference>
<name>A0AAE3SV60_9HYPH</name>
<dbReference type="Pfam" id="PF00563">
    <property type="entry name" value="EAL"/>
    <property type="match status" value="1"/>
</dbReference>
<dbReference type="RefSeq" id="WP_306411179.1">
    <property type="nucleotide sequence ID" value="NZ_JANFPI010000003.1"/>
</dbReference>
<dbReference type="InterPro" id="IPR035919">
    <property type="entry name" value="EAL_sf"/>
</dbReference>
<evidence type="ECO:0000259" key="2">
    <source>
        <dbReference type="PROSITE" id="PS50887"/>
    </source>
</evidence>
<dbReference type="Pfam" id="PF00990">
    <property type="entry name" value="GGDEF"/>
    <property type="match status" value="1"/>
</dbReference>
<dbReference type="InterPro" id="IPR052155">
    <property type="entry name" value="Biofilm_reg_signaling"/>
</dbReference>
<dbReference type="Gene3D" id="3.20.20.450">
    <property type="entry name" value="EAL domain"/>
    <property type="match status" value="1"/>
</dbReference>
<dbReference type="PROSITE" id="PS50887">
    <property type="entry name" value="GGDEF"/>
    <property type="match status" value="1"/>
</dbReference>
<reference evidence="3" key="1">
    <citation type="submission" date="2022-07" db="EMBL/GenBank/DDBJ databases">
        <title>Ectorhizobium quercum gen.nov., sp. nov.</title>
        <authorList>
            <person name="Ma T."/>
            <person name="Li Y."/>
        </authorList>
    </citation>
    <scope>NUCLEOTIDE SEQUENCE</scope>
    <source>
        <strain evidence="3">BDR2-2</strain>
    </source>
</reference>
<accession>A0AAE3SV60</accession>
<dbReference type="SUPFAM" id="SSF55073">
    <property type="entry name" value="Nucleotide cyclase"/>
    <property type="match status" value="1"/>
</dbReference>
<dbReference type="PANTHER" id="PTHR44757:SF2">
    <property type="entry name" value="BIOFILM ARCHITECTURE MAINTENANCE PROTEIN MBAA"/>
    <property type="match status" value="1"/>
</dbReference>
<dbReference type="InterPro" id="IPR029787">
    <property type="entry name" value="Nucleotide_cyclase"/>
</dbReference>
<dbReference type="InterPro" id="IPR000160">
    <property type="entry name" value="GGDEF_dom"/>
</dbReference>
<dbReference type="SUPFAM" id="SSF141868">
    <property type="entry name" value="EAL domain-like"/>
    <property type="match status" value="1"/>
</dbReference>
<gene>
    <name evidence="3" type="ORF">NOF55_09740</name>
</gene>
<dbReference type="Proteomes" id="UP001208771">
    <property type="component" value="Unassembled WGS sequence"/>
</dbReference>
<evidence type="ECO:0000259" key="1">
    <source>
        <dbReference type="PROSITE" id="PS50883"/>
    </source>
</evidence>
<dbReference type="InterPro" id="IPR001633">
    <property type="entry name" value="EAL_dom"/>
</dbReference>
<dbReference type="InterPro" id="IPR007892">
    <property type="entry name" value="CHASE4"/>
</dbReference>
<proteinExistence type="predicted"/>
<feature type="domain" description="GGDEF" evidence="2">
    <location>
        <begin position="317"/>
        <end position="451"/>
    </location>
</feature>
<keyword evidence="4" id="KW-1185">Reference proteome</keyword>
<feature type="domain" description="EAL" evidence="1">
    <location>
        <begin position="460"/>
        <end position="711"/>
    </location>
</feature>
<dbReference type="PANTHER" id="PTHR44757">
    <property type="entry name" value="DIGUANYLATE CYCLASE DGCP"/>
    <property type="match status" value="1"/>
</dbReference>
<dbReference type="CDD" id="cd01948">
    <property type="entry name" value="EAL"/>
    <property type="match status" value="1"/>
</dbReference>
<organism evidence="3 4">
    <name type="scientific">Ectorhizobium quercum</name>
    <dbReference type="NCBI Taxonomy" id="2965071"/>
    <lineage>
        <taxon>Bacteria</taxon>
        <taxon>Pseudomonadati</taxon>
        <taxon>Pseudomonadota</taxon>
        <taxon>Alphaproteobacteria</taxon>
        <taxon>Hyphomicrobiales</taxon>
        <taxon>Rhizobiaceae</taxon>
        <taxon>Ectorhizobium</taxon>
    </lineage>
</organism>
<protein>
    <submittedName>
        <fullName evidence="3">EAL domain-containing protein</fullName>
    </submittedName>
</protein>
<dbReference type="Gene3D" id="3.30.70.270">
    <property type="match status" value="1"/>
</dbReference>
<evidence type="ECO:0000313" key="4">
    <source>
        <dbReference type="Proteomes" id="UP001208771"/>
    </source>
</evidence>
<dbReference type="NCBIfam" id="TIGR00254">
    <property type="entry name" value="GGDEF"/>
    <property type="match status" value="1"/>
</dbReference>
<dbReference type="SMART" id="SM00267">
    <property type="entry name" value="GGDEF"/>
    <property type="match status" value="1"/>
</dbReference>
<comment type="caution">
    <text evidence="3">The sequence shown here is derived from an EMBL/GenBank/DDBJ whole genome shotgun (WGS) entry which is preliminary data.</text>
</comment>